<accession>A0ACC3AKF6</accession>
<gene>
    <name evidence="1" type="ORF">H2198_000368</name>
</gene>
<organism evidence="1 2">
    <name type="scientific">Neophaeococcomyces mojaviensis</name>
    <dbReference type="NCBI Taxonomy" id="3383035"/>
    <lineage>
        <taxon>Eukaryota</taxon>
        <taxon>Fungi</taxon>
        <taxon>Dikarya</taxon>
        <taxon>Ascomycota</taxon>
        <taxon>Pezizomycotina</taxon>
        <taxon>Eurotiomycetes</taxon>
        <taxon>Chaetothyriomycetidae</taxon>
        <taxon>Chaetothyriales</taxon>
        <taxon>Chaetothyriales incertae sedis</taxon>
        <taxon>Neophaeococcomyces</taxon>
    </lineage>
</organism>
<protein>
    <submittedName>
        <fullName evidence="1">Uncharacterized protein</fullName>
    </submittedName>
</protein>
<name>A0ACC3AKF6_9EURO</name>
<comment type="caution">
    <text evidence="1">The sequence shown here is derived from an EMBL/GenBank/DDBJ whole genome shotgun (WGS) entry which is preliminary data.</text>
</comment>
<sequence>MSVLDIAALPTPEHLTLLFKHGKSTTVLSVLPSHRLSEVKAMLLTALQTRGISTFPGTGTLLPTKPDEIELAVLVDRRDPHKGWVNAEDGISLAASKAGKKKSSKPSGPISDVGDLELKDGAWIAYRLKTPDVDIVEEGSSPDIEMREDPGWYVTIPSYDDEEEDMPLPNDLPAIPVR</sequence>
<proteinExistence type="predicted"/>
<reference evidence="1" key="1">
    <citation type="submission" date="2022-10" db="EMBL/GenBank/DDBJ databases">
        <title>Culturing micro-colonial fungi from biological soil crusts in the Mojave desert and describing Neophaeococcomyces mojavensis, and introducing the new genera and species Taxawa tesnikishii.</title>
        <authorList>
            <person name="Kurbessoian T."/>
            <person name="Stajich J.E."/>
        </authorList>
    </citation>
    <scope>NUCLEOTIDE SEQUENCE</scope>
    <source>
        <strain evidence="1">JES_112</strain>
    </source>
</reference>
<dbReference type="EMBL" id="JAPDRQ010000004">
    <property type="protein sequence ID" value="KAJ9664150.1"/>
    <property type="molecule type" value="Genomic_DNA"/>
</dbReference>
<evidence type="ECO:0000313" key="2">
    <source>
        <dbReference type="Proteomes" id="UP001172386"/>
    </source>
</evidence>
<evidence type="ECO:0000313" key="1">
    <source>
        <dbReference type="EMBL" id="KAJ9664150.1"/>
    </source>
</evidence>
<keyword evidence="2" id="KW-1185">Reference proteome</keyword>
<dbReference type="Proteomes" id="UP001172386">
    <property type="component" value="Unassembled WGS sequence"/>
</dbReference>